<protein>
    <submittedName>
        <fullName evidence="1">Uncharacterized protein</fullName>
    </submittedName>
</protein>
<accession>A0A8S5RQ46</accession>
<dbReference type="EMBL" id="BK059132">
    <property type="protein sequence ID" value="DAE33148.1"/>
    <property type="molecule type" value="Genomic_DNA"/>
</dbReference>
<sequence length="34" mass="4007">MSSFRIISLVLINIKECFTTYIRHLIGIFITYIS</sequence>
<name>A0A8S5RQ46_9VIRU</name>
<reference evidence="1" key="1">
    <citation type="journal article" date="2021" name="Proc. Natl. Acad. Sci. U.S.A.">
        <title>A Catalog of Tens of Thousands of Viruses from Human Metagenomes Reveals Hidden Associations with Chronic Diseases.</title>
        <authorList>
            <person name="Tisza M.J."/>
            <person name="Buck C.B."/>
        </authorList>
    </citation>
    <scope>NUCLEOTIDE SEQUENCE</scope>
    <source>
        <strain evidence="1">Ctrcb4</strain>
    </source>
</reference>
<organism evidence="1">
    <name type="scientific">virus sp. ctrcb4</name>
    <dbReference type="NCBI Taxonomy" id="2825824"/>
    <lineage>
        <taxon>Viruses</taxon>
    </lineage>
</organism>
<evidence type="ECO:0000313" key="1">
    <source>
        <dbReference type="EMBL" id="DAE33148.1"/>
    </source>
</evidence>
<proteinExistence type="predicted"/>